<feature type="compositionally biased region" description="Basic and acidic residues" evidence="6">
    <location>
        <begin position="183"/>
        <end position="213"/>
    </location>
</feature>
<accession>A0A8C4Q840</accession>
<organism evidence="8 9">
    <name type="scientific">Eptatretus burgeri</name>
    <name type="common">Inshore hagfish</name>
    <dbReference type="NCBI Taxonomy" id="7764"/>
    <lineage>
        <taxon>Eukaryota</taxon>
        <taxon>Metazoa</taxon>
        <taxon>Chordata</taxon>
        <taxon>Craniata</taxon>
        <taxon>Vertebrata</taxon>
        <taxon>Cyclostomata</taxon>
        <taxon>Myxini</taxon>
        <taxon>Myxiniformes</taxon>
        <taxon>Myxinidae</taxon>
        <taxon>Eptatretinae</taxon>
        <taxon>Eptatretus</taxon>
    </lineage>
</organism>
<evidence type="ECO:0000313" key="8">
    <source>
        <dbReference type="Ensembl" id="ENSEBUP00000011395.1"/>
    </source>
</evidence>
<keyword evidence="3" id="KW-0238">DNA-binding</keyword>
<sequence>MSVVGGFPHHPVMYDIYPYVAAGRRHHDDSLYVRGWVLGSAADMTSDYAPVPCPYNGLAVSAAAAAAAAELSYPSAVLGAPGGLQVPDPSGCCGGLRALGERRKRLRAGALLGAAPAPRKERRRTQSINSAFAELRGHIPNVPSDTKLSKIKTLRLATSYIGYLMDILAKGEQSGEAPGFKADLSEPERREERQMDSGVRAVKDSVKKTAGERRKGRTGWPQHVWAQELKR</sequence>
<dbReference type="Ensembl" id="ENSEBUT00000011963.1">
    <property type="protein sequence ID" value="ENSEBUP00000011395.1"/>
    <property type="gene ID" value="ENSEBUG00000007311.1"/>
</dbReference>
<proteinExistence type="predicted"/>
<dbReference type="InterPro" id="IPR036638">
    <property type="entry name" value="HLH_DNA-bd_sf"/>
</dbReference>
<evidence type="ECO:0000256" key="4">
    <source>
        <dbReference type="ARBA" id="ARBA00023163"/>
    </source>
</evidence>
<dbReference type="PANTHER" id="PTHR23349:SF68">
    <property type="entry name" value="FI14601P"/>
    <property type="match status" value="1"/>
</dbReference>
<feature type="region of interest" description="Disordered" evidence="6">
    <location>
        <begin position="175"/>
        <end position="231"/>
    </location>
</feature>
<protein>
    <submittedName>
        <fullName evidence="8">Heart and neural crest derivatives expressed 2</fullName>
    </submittedName>
</protein>
<dbReference type="Ensembl" id="ENSEBUT00000011960.1">
    <property type="protein sequence ID" value="ENSEBUP00000011390.1"/>
    <property type="gene ID" value="ENSEBUG00000007311.1"/>
</dbReference>
<dbReference type="Gene3D" id="4.10.280.10">
    <property type="entry name" value="Helix-loop-helix DNA-binding domain"/>
    <property type="match status" value="1"/>
</dbReference>
<dbReference type="OMA" id="IAYIAFM"/>
<feature type="domain" description="BHLH" evidence="7">
    <location>
        <begin position="112"/>
        <end position="164"/>
    </location>
</feature>
<evidence type="ECO:0000256" key="2">
    <source>
        <dbReference type="ARBA" id="ARBA00023015"/>
    </source>
</evidence>
<dbReference type="SUPFAM" id="SSF47459">
    <property type="entry name" value="HLH, helix-loop-helix DNA-binding domain"/>
    <property type="match status" value="1"/>
</dbReference>
<evidence type="ECO:0000256" key="1">
    <source>
        <dbReference type="ARBA" id="ARBA00004123"/>
    </source>
</evidence>
<dbReference type="CDD" id="cd11466">
    <property type="entry name" value="bHLH_TS_HAND"/>
    <property type="match status" value="1"/>
</dbReference>
<dbReference type="PROSITE" id="PS50888">
    <property type="entry name" value="BHLH"/>
    <property type="match status" value="1"/>
</dbReference>
<dbReference type="GO" id="GO:0000977">
    <property type="term" value="F:RNA polymerase II transcription regulatory region sequence-specific DNA binding"/>
    <property type="evidence" value="ECO:0007669"/>
    <property type="project" value="TreeGrafter"/>
</dbReference>
<evidence type="ECO:0000259" key="7">
    <source>
        <dbReference type="PROSITE" id="PS50888"/>
    </source>
</evidence>
<dbReference type="Proteomes" id="UP000694388">
    <property type="component" value="Unplaced"/>
</dbReference>
<keyword evidence="4" id="KW-0804">Transcription</keyword>
<keyword evidence="5" id="KW-0539">Nucleus</keyword>
<keyword evidence="9" id="KW-1185">Reference proteome</keyword>
<evidence type="ECO:0000313" key="9">
    <source>
        <dbReference type="Proteomes" id="UP000694388"/>
    </source>
</evidence>
<dbReference type="PANTHER" id="PTHR23349">
    <property type="entry name" value="BASIC HELIX-LOOP-HELIX TRANSCRIPTION FACTOR, TWIST"/>
    <property type="match status" value="1"/>
</dbReference>
<dbReference type="GO" id="GO:0046983">
    <property type="term" value="F:protein dimerization activity"/>
    <property type="evidence" value="ECO:0007669"/>
    <property type="project" value="InterPro"/>
</dbReference>
<keyword evidence="2" id="KW-0805">Transcription regulation</keyword>
<comment type="subcellular location">
    <subcellularLocation>
        <location evidence="1">Nucleus</location>
    </subcellularLocation>
</comment>
<evidence type="ECO:0000256" key="5">
    <source>
        <dbReference type="ARBA" id="ARBA00023242"/>
    </source>
</evidence>
<dbReference type="Pfam" id="PF00010">
    <property type="entry name" value="HLH"/>
    <property type="match status" value="1"/>
</dbReference>
<reference evidence="8" key="1">
    <citation type="submission" date="2025-05" db="UniProtKB">
        <authorList>
            <consortium name="Ensembl"/>
        </authorList>
    </citation>
    <scope>IDENTIFICATION</scope>
</reference>
<dbReference type="GO" id="GO:0000981">
    <property type="term" value="F:DNA-binding transcription factor activity, RNA polymerase II-specific"/>
    <property type="evidence" value="ECO:0007669"/>
    <property type="project" value="TreeGrafter"/>
</dbReference>
<dbReference type="AlphaFoldDB" id="A0A8C4Q840"/>
<dbReference type="FunFam" id="4.10.280.10:FF:000010">
    <property type="entry name" value="Scleraxis bHLH transcription factor"/>
    <property type="match status" value="1"/>
</dbReference>
<dbReference type="GeneTree" id="ENSGT00940000160772"/>
<evidence type="ECO:0000256" key="6">
    <source>
        <dbReference type="SAM" id="MobiDB-lite"/>
    </source>
</evidence>
<name>A0A8C4Q840_EPTBU</name>
<dbReference type="GO" id="GO:0005634">
    <property type="term" value="C:nucleus"/>
    <property type="evidence" value="ECO:0007669"/>
    <property type="project" value="UniProtKB-SubCell"/>
</dbReference>
<dbReference type="SMART" id="SM00353">
    <property type="entry name" value="HLH"/>
    <property type="match status" value="1"/>
</dbReference>
<dbReference type="InterPro" id="IPR050283">
    <property type="entry name" value="E-box_TF_Regulators"/>
</dbReference>
<dbReference type="GO" id="GO:0032502">
    <property type="term" value="P:developmental process"/>
    <property type="evidence" value="ECO:0007669"/>
    <property type="project" value="TreeGrafter"/>
</dbReference>
<evidence type="ECO:0000256" key="3">
    <source>
        <dbReference type="ARBA" id="ARBA00023125"/>
    </source>
</evidence>
<dbReference type="InterPro" id="IPR011598">
    <property type="entry name" value="bHLH_dom"/>
</dbReference>